<dbReference type="Proteomes" id="UP000220340">
    <property type="component" value="Unassembled WGS sequence"/>
</dbReference>
<evidence type="ECO:0000313" key="12">
    <source>
        <dbReference type="Proteomes" id="UP000220340"/>
    </source>
</evidence>
<protein>
    <recommendedName>
        <fullName evidence="8">Glycine transporter domain-containing protein</fullName>
    </recommendedName>
</protein>
<feature type="transmembrane region" description="Helical" evidence="7">
    <location>
        <begin position="121"/>
        <end position="142"/>
    </location>
</feature>
<evidence type="ECO:0000313" key="11">
    <source>
        <dbReference type="Proteomes" id="UP000191039"/>
    </source>
</evidence>
<comment type="caution">
    <text evidence="9">The sequence shown here is derived from an EMBL/GenBank/DDBJ whole genome shotgun (WGS) entry which is preliminary data.</text>
</comment>
<feature type="transmembrane region" description="Helical" evidence="7">
    <location>
        <begin position="154"/>
        <end position="171"/>
    </location>
</feature>
<evidence type="ECO:0000313" key="10">
    <source>
        <dbReference type="EMBL" id="PEG54699.1"/>
    </source>
</evidence>
<comment type="similarity">
    <text evidence="2">Belongs to the UPF0126 family.</text>
</comment>
<dbReference type="PANTHER" id="PTHR30506">
    <property type="entry name" value="INNER MEMBRANE PROTEIN"/>
    <property type="match status" value="1"/>
</dbReference>
<feature type="transmembrane region" description="Helical" evidence="7">
    <location>
        <begin position="66"/>
        <end position="84"/>
    </location>
</feature>
<dbReference type="Proteomes" id="UP000191039">
    <property type="component" value="Unassembled WGS sequence"/>
</dbReference>
<gene>
    <name evidence="9" type="ORF">BV510_17300</name>
    <name evidence="10" type="ORF">CRI78_09300</name>
</gene>
<dbReference type="Pfam" id="PF03458">
    <property type="entry name" value="Gly_transporter"/>
    <property type="match status" value="2"/>
</dbReference>
<organism evidence="9 11">
    <name type="scientific">Mycolicibacterium diernhoferi</name>
    <dbReference type="NCBI Taxonomy" id="1801"/>
    <lineage>
        <taxon>Bacteria</taxon>
        <taxon>Bacillati</taxon>
        <taxon>Actinomycetota</taxon>
        <taxon>Actinomycetes</taxon>
        <taxon>Mycobacteriales</taxon>
        <taxon>Mycobacteriaceae</taxon>
        <taxon>Mycolicibacterium</taxon>
    </lineage>
</organism>
<feature type="domain" description="Glycine transporter" evidence="8">
    <location>
        <begin position="10"/>
        <end position="85"/>
    </location>
</feature>
<evidence type="ECO:0000256" key="1">
    <source>
        <dbReference type="ARBA" id="ARBA00004651"/>
    </source>
</evidence>
<dbReference type="EMBL" id="PDCR01000010">
    <property type="protein sequence ID" value="PEG54699.1"/>
    <property type="molecule type" value="Genomic_DNA"/>
</dbReference>
<name>A0A1Q4H617_9MYCO</name>
<accession>A0A1Q4H617</accession>
<sequence length="216" mass="21932">MDTPPPLLFALDLTGTFVFGLNGALTALRATHLDVVGVVTLGMMTALGGGVIRDILIGAIPPATFLYWPYFTLALAGALIAFVLNRPLARFEMSLTTLDAVGLSVFAVIGASKAVAAGLGAGPAVALGVITAVGGGTIRDLMVGQVPTVLRSELYAIPALVAAAITVAALGTDTYGLPAAMGAVTACFVIRMLGVRYQLNAPRPPGQSRGTPEPGM</sequence>
<proteinExistence type="inferred from homology"/>
<evidence type="ECO:0000256" key="6">
    <source>
        <dbReference type="ARBA" id="ARBA00023136"/>
    </source>
</evidence>
<dbReference type="EMBL" id="MIJD01000186">
    <property type="protein sequence ID" value="OPE53109.1"/>
    <property type="molecule type" value="Genomic_DNA"/>
</dbReference>
<keyword evidence="3" id="KW-1003">Cell membrane</keyword>
<evidence type="ECO:0000259" key="8">
    <source>
        <dbReference type="Pfam" id="PF03458"/>
    </source>
</evidence>
<dbReference type="OrthoDB" id="9791874at2"/>
<feature type="transmembrane region" description="Helical" evidence="7">
    <location>
        <begin position="35"/>
        <end position="60"/>
    </location>
</feature>
<evidence type="ECO:0000256" key="3">
    <source>
        <dbReference type="ARBA" id="ARBA00022475"/>
    </source>
</evidence>
<keyword evidence="4 7" id="KW-0812">Transmembrane</keyword>
<evidence type="ECO:0000313" key="9">
    <source>
        <dbReference type="EMBL" id="OPE53109.1"/>
    </source>
</evidence>
<feature type="transmembrane region" description="Helical" evidence="7">
    <location>
        <begin position="96"/>
        <end position="115"/>
    </location>
</feature>
<keyword evidence="12" id="KW-1185">Reference proteome</keyword>
<keyword evidence="6 7" id="KW-0472">Membrane</keyword>
<dbReference type="PANTHER" id="PTHR30506:SF3">
    <property type="entry name" value="UPF0126 INNER MEMBRANE PROTEIN YADS-RELATED"/>
    <property type="match status" value="1"/>
</dbReference>
<dbReference type="InterPro" id="IPR005115">
    <property type="entry name" value="Gly_transporter"/>
</dbReference>
<feature type="transmembrane region" description="Helical" evidence="7">
    <location>
        <begin position="6"/>
        <end position="28"/>
    </location>
</feature>
<dbReference type="GO" id="GO:0005886">
    <property type="term" value="C:plasma membrane"/>
    <property type="evidence" value="ECO:0007669"/>
    <property type="project" value="UniProtKB-SubCell"/>
</dbReference>
<dbReference type="RefSeq" id="WP_073859076.1">
    <property type="nucleotide sequence ID" value="NZ_BAAATC010000015.1"/>
</dbReference>
<evidence type="ECO:0000256" key="2">
    <source>
        <dbReference type="ARBA" id="ARBA00008193"/>
    </source>
</evidence>
<dbReference type="STRING" id="1801.BRW64_24525"/>
<reference evidence="10 12" key="2">
    <citation type="submission" date="2017-10" db="EMBL/GenBank/DDBJ databases">
        <title>The new phylogeny of genus Mycobacterium.</title>
        <authorList>
            <person name="Tortoli E."/>
            <person name="Trovato A."/>
            <person name="Cirillo D.M."/>
        </authorList>
    </citation>
    <scope>NUCLEOTIDE SEQUENCE [LARGE SCALE GENOMIC DNA]</scope>
    <source>
        <strain evidence="10 12">IP141170001</strain>
    </source>
</reference>
<evidence type="ECO:0000256" key="7">
    <source>
        <dbReference type="SAM" id="Phobius"/>
    </source>
</evidence>
<keyword evidence="5 7" id="KW-1133">Transmembrane helix</keyword>
<feature type="domain" description="Glycine transporter" evidence="8">
    <location>
        <begin position="97"/>
        <end position="168"/>
    </location>
</feature>
<reference evidence="9 11" key="1">
    <citation type="submission" date="2016-09" db="EMBL/GenBank/DDBJ databases">
        <title>genome sequences of unsequenced Mycobacteria.</title>
        <authorList>
            <person name="Greninger A.L."/>
            <person name="Jerome K.R."/>
            <person name="Mcnair B."/>
            <person name="Wallis C."/>
            <person name="Fang F."/>
        </authorList>
    </citation>
    <scope>NUCLEOTIDE SEQUENCE [LARGE SCALE GENOMIC DNA]</scope>
    <source>
        <strain evidence="9 11">BM1</strain>
    </source>
</reference>
<evidence type="ECO:0000256" key="4">
    <source>
        <dbReference type="ARBA" id="ARBA00022692"/>
    </source>
</evidence>
<feature type="transmembrane region" description="Helical" evidence="7">
    <location>
        <begin position="177"/>
        <end position="194"/>
    </location>
</feature>
<dbReference type="AlphaFoldDB" id="A0A1Q4H617"/>
<comment type="subcellular location">
    <subcellularLocation>
        <location evidence="1">Cell membrane</location>
        <topology evidence="1">Multi-pass membrane protein</topology>
    </subcellularLocation>
</comment>
<evidence type="ECO:0000256" key="5">
    <source>
        <dbReference type="ARBA" id="ARBA00022989"/>
    </source>
</evidence>